<evidence type="ECO:0000313" key="1">
    <source>
        <dbReference type="EMBL" id="ADI31745.1"/>
    </source>
</evidence>
<accession>D7DC48</accession>
<keyword evidence="2" id="KW-1185">Reference proteome</keyword>
<dbReference type="PANTHER" id="PTHR30289:SF1">
    <property type="entry name" value="PEBP (PHOSPHATIDYLETHANOLAMINE-BINDING PROTEIN) FAMILY PROTEIN"/>
    <property type="match status" value="1"/>
</dbReference>
<sequence>MLRVNVKFNKEQIYNCIMIEIGDIMIFLRRKKNPLEIAKNEAEQVIEVTSPAFKHGERIPRKYTCEGEDISPPLRFENIPDNTAELALIMYDPDAPIGIFHHWLLYDISPDTKELPENIPKEDETEYGVQGRNDFGRIGYGGPCPPRGHGRHRYYFLVLALREETGLTAGARPSDVLEAVKDKIIGYGVLMGTYSR</sequence>
<dbReference type="InterPro" id="IPR005247">
    <property type="entry name" value="YbhB_YbcL/LppC-like"/>
</dbReference>
<dbReference type="Gene3D" id="3.90.280.10">
    <property type="entry name" value="PEBP-like"/>
    <property type="match status" value="1"/>
</dbReference>
<dbReference type="InterPro" id="IPR036610">
    <property type="entry name" value="PEBP-like_sf"/>
</dbReference>
<dbReference type="EMBL" id="CP002051">
    <property type="protein sequence ID" value="ADI31745.1"/>
    <property type="molecule type" value="Genomic_DNA"/>
</dbReference>
<evidence type="ECO:0000313" key="2">
    <source>
        <dbReference type="Proteomes" id="UP000002573"/>
    </source>
</evidence>
<dbReference type="CDD" id="cd00865">
    <property type="entry name" value="PEBP_bact_arch"/>
    <property type="match status" value="1"/>
</dbReference>
<organism evidence="1 2">
    <name type="scientific">Staphylothermus hellenicus (strain DSM 12710 / JCM 10830 / BK20S6-10-b1 / P8)</name>
    <dbReference type="NCBI Taxonomy" id="591019"/>
    <lineage>
        <taxon>Archaea</taxon>
        <taxon>Thermoproteota</taxon>
        <taxon>Thermoprotei</taxon>
        <taxon>Desulfurococcales</taxon>
        <taxon>Desulfurococcaceae</taxon>
        <taxon>Staphylothermus</taxon>
    </lineage>
</organism>
<dbReference type="AlphaFoldDB" id="D7DC48"/>
<reference evidence="2" key="1">
    <citation type="submission" date="2010-05" db="EMBL/GenBank/DDBJ databases">
        <title>Complete sequence of Staphylothermus hellenicus DSM 12710.</title>
        <authorList>
            <consortium name="US DOE Joint Genome Institute"/>
            <person name="Lucas S."/>
            <person name="Copeland A."/>
            <person name="Lapidus A."/>
            <person name="Cheng J.-F."/>
            <person name="Bruce D."/>
            <person name="Goodwin L."/>
            <person name="Pitluck S."/>
            <person name="Davenport K."/>
            <person name="Detter J.C."/>
            <person name="Han C."/>
            <person name="Tapia R."/>
            <person name="Larimer F."/>
            <person name="Land M."/>
            <person name="Hauser L."/>
            <person name="Kyrpides N."/>
            <person name="Mikhailova N."/>
            <person name="Anderson I.J."/>
            <person name="Woyke T."/>
        </authorList>
    </citation>
    <scope>NUCLEOTIDE SEQUENCE [LARGE SCALE GENOMIC DNA]</scope>
    <source>
        <strain evidence="2">DSM 12710 / JCM 10830 / BK20S6-10-b1 / P8</strain>
    </source>
</reference>
<name>D7DC48_STAHD</name>
<reference evidence="1 2" key="2">
    <citation type="journal article" date="2011" name="Stand. Genomic Sci.">
        <title>Complete genome sequence of Staphylothermus hellenicus P8.</title>
        <authorList>
            <person name="Anderson I."/>
            <person name="Wirth R."/>
            <person name="Lucas S."/>
            <person name="Copeland A."/>
            <person name="Lapidus A."/>
            <person name="Cheng J.F."/>
            <person name="Goodwin L."/>
            <person name="Pitluck S."/>
            <person name="Davenport K."/>
            <person name="Detter J.C."/>
            <person name="Han C."/>
            <person name="Tapia R."/>
            <person name="Land M."/>
            <person name="Hauser L."/>
            <person name="Pati A."/>
            <person name="Mikhailova N."/>
            <person name="Woyke T."/>
            <person name="Klenk H.P."/>
            <person name="Kyrpides N."/>
            <person name="Ivanova N."/>
        </authorList>
    </citation>
    <scope>NUCLEOTIDE SEQUENCE [LARGE SCALE GENOMIC DNA]</scope>
    <source>
        <strain evidence="2">DSM 12710 / JCM 10830 / BK20S6-10-b1 / P8</strain>
    </source>
</reference>
<dbReference type="NCBIfam" id="TIGR00481">
    <property type="entry name" value="YbhB/YbcL family Raf kinase inhibitor-like protein"/>
    <property type="match status" value="1"/>
</dbReference>
<dbReference type="PANTHER" id="PTHR30289">
    <property type="entry name" value="UNCHARACTERIZED PROTEIN YBCL-RELATED"/>
    <property type="match status" value="1"/>
</dbReference>
<dbReference type="STRING" id="591019.Shell_0620"/>
<gene>
    <name evidence="1" type="ordered locus">Shell_0620</name>
</gene>
<dbReference type="Pfam" id="PF01161">
    <property type="entry name" value="PBP"/>
    <property type="match status" value="1"/>
</dbReference>
<dbReference type="HOGENOM" id="CLU_083918_3_0_2"/>
<dbReference type="eggNOG" id="arCOG04702">
    <property type="taxonomic scope" value="Archaea"/>
</dbReference>
<dbReference type="KEGG" id="shc:Shell_0620"/>
<dbReference type="Proteomes" id="UP000002573">
    <property type="component" value="Chromosome"/>
</dbReference>
<dbReference type="InterPro" id="IPR008914">
    <property type="entry name" value="PEBP"/>
</dbReference>
<protein>
    <submittedName>
        <fullName evidence="1">PEBP family protein</fullName>
    </submittedName>
</protein>
<dbReference type="SUPFAM" id="SSF49777">
    <property type="entry name" value="PEBP-like"/>
    <property type="match status" value="1"/>
</dbReference>
<proteinExistence type="predicted"/>